<dbReference type="EMBL" id="JBHMFI010000001">
    <property type="protein sequence ID" value="MFB9073125.1"/>
    <property type="molecule type" value="Genomic_DNA"/>
</dbReference>
<dbReference type="SMART" id="SM00530">
    <property type="entry name" value="HTH_XRE"/>
    <property type="match status" value="1"/>
</dbReference>
<dbReference type="SUPFAM" id="SSF47413">
    <property type="entry name" value="lambda repressor-like DNA-binding domains"/>
    <property type="match status" value="1"/>
</dbReference>
<dbReference type="InterPro" id="IPR001387">
    <property type="entry name" value="Cro/C1-type_HTH"/>
</dbReference>
<dbReference type="Gene3D" id="1.10.260.40">
    <property type="entry name" value="lambda repressor-like DNA-binding domains"/>
    <property type="match status" value="1"/>
</dbReference>
<keyword evidence="3" id="KW-1185">Reference proteome</keyword>
<dbReference type="InterPro" id="IPR010982">
    <property type="entry name" value="Lambda_DNA-bd_dom_sf"/>
</dbReference>
<gene>
    <name evidence="2" type="ORF">ACFFX0_18720</name>
</gene>
<organism evidence="2 3">
    <name type="scientific">Citricoccus parietis</name>
    <dbReference type="NCBI Taxonomy" id="592307"/>
    <lineage>
        <taxon>Bacteria</taxon>
        <taxon>Bacillati</taxon>
        <taxon>Actinomycetota</taxon>
        <taxon>Actinomycetes</taxon>
        <taxon>Micrococcales</taxon>
        <taxon>Micrococcaceae</taxon>
        <taxon>Citricoccus</taxon>
    </lineage>
</organism>
<name>A0ABV5G2G7_9MICC</name>
<protein>
    <submittedName>
        <fullName evidence="2">Helix-turn-helix domain-containing protein</fullName>
    </submittedName>
</protein>
<proteinExistence type="predicted"/>
<feature type="domain" description="HTH cro/C1-type" evidence="1">
    <location>
        <begin position="11"/>
        <end position="64"/>
    </location>
</feature>
<dbReference type="PROSITE" id="PS50943">
    <property type="entry name" value="HTH_CROC1"/>
    <property type="match status" value="1"/>
</dbReference>
<dbReference type="CDD" id="cd00093">
    <property type="entry name" value="HTH_XRE"/>
    <property type="match status" value="1"/>
</dbReference>
<comment type="caution">
    <text evidence="2">The sequence shown here is derived from an EMBL/GenBank/DDBJ whole genome shotgun (WGS) entry which is preliminary data.</text>
</comment>
<evidence type="ECO:0000313" key="3">
    <source>
        <dbReference type="Proteomes" id="UP001589575"/>
    </source>
</evidence>
<dbReference type="Proteomes" id="UP001589575">
    <property type="component" value="Unassembled WGS sequence"/>
</dbReference>
<sequence>MEAEQIVGDHLRRWRLLLDLPQELVAERAGISRATLARLEHGEGARLGSVLAVARALGIQDHVLAGFDPLRTDLGQARVRHLGRRRARSQ</sequence>
<dbReference type="Pfam" id="PF01381">
    <property type="entry name" value="HTH_3"/>
    <property type="match status" value="1"/>
</dbReference>
<accession>A0ABV5G2G7</accession>
<dbReference type="RefSeq" id="WP_378040808.1">
    <property type="nucleotide sequence ID" value="NZ_JBHLWH010000019.1"/>
</dbReference>
<reference evidence="2 3" key="1">
    <citation type="submission" date="2024-09" db="EMBL/GenBank/DDBJ databases">
        <authorList>
            <person name="Sun Q."/>
            <person name="Mori K."/>
        </authorList>
    </citation>
    <scope>NUCLEOTIDE SEQUENCE [LARGE SCALE GENOMIC DNA]</scope>
    <source>
        <strain evidence="2 3">CCM 7609</strain>
    </source>
</reference>
<evidence type="ECO:0000313" key="2">
    <source>
        <dbReference type="EMBL" id="MFB9073125.1"/>
    </source>
</evidence>
<evidence type="ECO:0000259" key="1">
    <source>
        <dbReference type="PROSITE" id="PS50943"/>
    </source>
</evidence>